<evidence type="ECO:0000313" key="3">
    <source>
        <dbReference type="EMBL" id="NKQ58543.1"/>
    </source>
</evidence>
<dbReference type="RefSeq" id="WP_168522475.1">
    <property type="nucleotide sequence ID" value="NZ_JAAXLS010000059.1"/>
</dbReference>
<dbReference type="EMBL" id="JAAXLS010000059">
    <property type="protein sequence ID" value="NKQ58543.1"/>
    <property type="molecule type" value="Genomic_DNA"/>
</dbReference>
<name>A0ABX1JFH1_9PSEU</name>
<dbReference type="PANTHER" id="PTHR36834">
    <property type="entry name" value="MEMBRANE PROTEIN-RELATED"/>
    <property type="match status" value="1"/>
</dbReference>
<feature type="transmembrane region" description="Helical" evidence="1">
    <location>
        <begin position="125"/>
        <end position="143"/>
    </location>
</feature>
<organism evidence="3 4">
    <name type="scientific">Amycolatopsis acididurans</name>
    <dbReference type="NCBI Taxonomy" id="2724524"/>
    <lineage>
        <taxon>Bacteria</taxon>
        <taxon>Bacillati</taxon>
        <taxon>Actinomycetota</taxon>
        <taxon>Actinomycetes</taxon>
        <taxon>Pseudonocardiales</taxon>
        <taxon>Pseudonocardiaceae</taxon>
        <taxon>Amycolatopsis</taxon>
    </lineage>
</organism>
<dbReference type="InterPro" id="IPR006976">
    <property type="entry name" value="VanZ-like"/>
</dbReference>
<dbReference type="PANTHER" id="PTHR36834:SF1">
    <property type="entry name" value="INTEGRAL MEMBRANE PROTEIN"/>
    <property type="match status" value="1"/>
</dbReference>
<evidence type="ECO:0000259" key="2">
    <source>
        <dbReference type="Pfam" id="PF04892"/>
    </source>
</evidence>
<sequence>MGGSRMDTVLERMIPVTILTVPGALVVWVLLAARRRRRCPAMTATFTAGIDTAILLCAGLVFALVTAPGGHTHTSTLHLVPGQDIADVLTQDDAVWQIAGNLVLLAPLAALVPIRVRALRSLPRLAFVMFAISVGIEALQYFLHADRVTATDDALLNTIGATVGAGLGRSLWRGLAVPIPRPRTAADMLTAQPTASAEH</sequence>
<feature type="transmembrane region" description="Helical" evidence="1">
    <location>
        <begin position="12"/>
        <end position="33"/>
    </location>
</feature>
<feature type="domain" description="VanZ-like" evidence="2">
    <location>
        <begin position="55"/>
        <end position="168"/>
    </location>
</feature>
<protein>
    <submittedName>
        <fullName evidence="3">VanZ family protein</fullName>
    </submittedName>
</protein>
<keyword evidence="4" id="KW-1185">Reference proteome</keyword>
<evidence type="ECO:0000313" key="4">
    <source>
        <dbReference type="Proteomes" id="UP000715441"/>
    </source>
</evidence>
<comment type="caution">
    <text evidence="3">The sequence shown here is derived from an EMBL/GenBank/DDBJ whole genome shotgun (WGS) entry which is preliminary data.</text>
</comment>
<feature type="transmembrane region" description="Helical" evidence="1">
    <location>
        <begin position="45"/>
        <end position="67"/>
    </location>
</feature>
<keyword evidence="1" id="KW-0812">Transmembrane</keyword>
<reference evidence="3 4" key="1">
    <citation type="submission" date="2020-04" db="EMBL/GenBank/DDBJ databases">
        <title>Novel species.</title>
        <authorList>
            <person name="Teo W.F.A."/>
            <person name="Lipun K."/>
            <person name="Srisuk N."/>
            <person name="Duangmal K."/>
        </authorList>
    </citation>
    <scope>NUCLEOTIDE SEQUENCE [LARGE SCALE GENOMIC DNA]</scope>
    <source>
        <strain evidence="3 4">K13G38</strain>
    </source>
</reference>
<evidence type="ECO:0000256" key="1">
    <source>
        <dbReference type="SAM" id="Phobius"/>
    </source>
</evidence>
<accession>A0ABX1JFH1</accession>
<feature type="transmembrane region" description="Helical" evidence="1">
    <location>
        <begin position="94"/>
        <end position="113"/>
    </location>
</feature>
<keyword evidence="1" id="KW-0472">Membrane</keyword>
<gene>
    <name evidence="3" type="ORF">HFP15_37425</name>
</gene>
<keyword evidence="1" id="KW-1133">Transmembrane helix</keyword>
<proteinExistence type="predicted"/>
<dbReference type="Proteomes" id="UP000715441">
    <property type="component" value="Unassembled WGS sequence"/>
</dbReference>
<dbReference type="InterPro" id="IPR053150">
    <property type="entry name" value="Teicoplanin_resist-assoc"/>
</dbReference>
<dbReference type="Pfam" id="PF04892">
    <property type="entry name" value="VanZ"/>
    <property type="match status" value="1"/>
</dbReference>